<protein>
    <submittedName>
        <fullName evidence="4">Short chain dehydrogenase/reductase family</fullName>
    </submittedName>
</protein>
<dbReference type="Pfam" id="PF13561">
    <property type="entry name" value="adh_short_C2"/>
    <property type="match status" value="1"/>
</dbReference>
<comment type="similarity">
    <text evidence="1">Belongs to the short-chain dehydrogenases/reductases (SDR) family.</text>
</comment>
<dbReference type="PRINTS" id="PR00081">
    <property type="entry name" value="GDHRDH"/>
</dbReference>
<reference evidence="4 5" key="1">
    <citation type="submission" date="2016-07" db="EMBL/GenBank/DDBJ databases">
        <title>Pervasive Adenine N6-methylation of Active Genes in Fungi.</title>
        <authorList>
            <consortium name="DOE Joint Genome Institute"/>
            <person name="Mondo S.J."/>
            <person name="Dannebaum R.O."/>
            <person name="Kuo R.C."/>
            <person name="Labutti K."/>
            <person name="Haridas S."/>
            <person name="Kuo A."/>
            <person name="Salamov A."/>
            <person name="Ahrendt S.R."/>
            <person name="Lipzen A."/>
            <person name="Sullivan W."/>
            <person name="Andreopoulos W.B."/>
            <person name="Clum A."/>
            <person name="Lindquist E."/>
            <person name="Daum C."/>
            <person name="Ramamoorthy G.K."/>
            <person name="Gryganskyi A."/>
            <person name="Culley D."/>
            <person name="Magnuson J.K."/>
            <person name="James T.Y."/>
            <person name="O'Malley M.A."/>
            <person name="Stajich J.E."/>
            <person name="Spatafora J.W."/>
            <person name="Visel A."/>
            <person name="Grigoriev I.V."/>
        </authorList>
    </citation>
    <scope>NUCLEOTIDE SEQUENCE [LARGE SCALE GENOMIC DNA]</scope>
    <source>
        <strain evidence="4 5">ATCC 12442</strain>
    </source>
</reference>
<comment type="caution">
    <text evidence="4">The sequence shown here is derived from an EMBL/GenBank/DDBJ whole genome shotgun (WGS) entry which is preliminary data.</text>
</comment>
<proteinExistence type="inferred from homology"/>
<dbReference type="Proteomes" id="UP000193922">
    <property type="component" value="Unassembled WGS sequence"/>
</dbReference>
<evidence type="ECO:0000256" key="1">
    <source>
        <dbReference type="ARBA" id="ARBA00006484"/>
    </source>
</evidence>
<dbReference type="EMBL" id="MCFD01000001">
    <property type="protein sequence ID" value="ORX73835.1"/>
    <property type="molecule type" value="Genomic_DNA"/>
</dbReference>
<dbReference type="FunFam" id="3.40.50.720:FF:000084">
    <property type="entry name" value="Short-chain dehydrogenase reductase"/>
    <property type="match status" value="1"/>
</dbReference>
<keyword evidence="5" id="KW-1185">Reference proteome</keyword>
<evidence type="ECO:0000256" key="2">
    <source>
        <dbReference type="ARBA" id="ARBA00022857"/>
    </source>
</evidence>
<keyword evidence="2" id="KW-0521">NADP</keyword>
<dbReference type="AlphaFoldDB" id="A0A1Y1WKD2"/>
<dbReference type="PRINTS" id="PR00080">
    <property type="entry name" value="SDRFAMILY"/>
</dbReference>
<keyword evidence="3" id="KW-0560">Oxidoreductase</keyword>
<sequence length="262" mass="28495">MDIYSLFSVKDKAFVVTGGGTGIGRMMAEGLVSAGARVYITSRNEQVLKEASQSLTAQGPGKCDYIVCDITDPEQVQQLAHKLTELEPNGLHALINNSGKMHKSNYEDHSDDEFLSTLQLNMFTPFLVSKTFLPLLKRVATKECPARIINIASIAGTRVPAITYPAYMSSKAGLIHLTKDMAQKFAQYNITVNSISPGMFESELLRNIMNEGTYTNLPDIIPLRRLGATRDIATTVIFLTSDAGSYITGADVVVDGGALNRP</sequence>
<dbReference type="InterPro" id="IPR052178">
    <property type="entry name" value="Sec_Metab_Biosynth_SDR"/>
</dbReference>
<dbReference type="GeneID" id="63808352"/>
<dbReference type="STRING" id="61395.A0A1Y1WKD2"/>
<evidence type="ECO:0000313" key="5">
    <source>
        <dbReference type="Proteomes" id="UP000193922"/>
    </source>
</evidence>
<dbReference type="SUPFAM" id="SSF51735">
    <property type="entry name" value="NAD(P)-binding Rossmann-fold domains"/>
    <property type="match status" value="1"/>
</dbReference>
<dbReference type="PANTHER" id="PTHR43618">
    <property type="entry name" value="7-ALPHA-HYDROXYSTEROID DEHYDROGENASE"/>
    <property type="match status" value="1"/>
</dbReference>
<accession>A0A1Y1WKD2</accession>
<dbReference type="OrthoDB" id="294295at2759"/>
<evidence type="ECO:0000313" key="4">
    <source>
        <dbReference type="EMBL" id="ORX73835.1"/>
    </source>
</evidence>
<evidence type="ECO:0000256" key="3">
    <source>
        <dbReference type="ARBA" id="ARBA00023002"/>
    </source>
</evidence>
<dbReference type="InterPro" id="IPR036291">
    <property type="entry name" value="NAD(P)-bd_dom_sf"/>
</dbReference>
<dbReference type="RefSeq" id="XP_040747046.1">
    <property type="nucleotide sequence ID" value="XM_040891704.1"/>
</dbReference>
<dbReference type="PANTHER" id="PTHR43618:SF8">
    <property type="entry name" value="7ALPHA-HYDROXYSTEROID DEHYDROGENASE"/>
    <property type="match status" value="1"/>
</dbReference>
<organism evidence="4 5">
    <name type="scientific">Linderina pennispora</name>
    <dbReference type="NCBI Taxonomy" id="61395"/>
    <lineage>
        <taxon>Eukaryota</taxon>
        <taxon>Fungi</taxon>
        <taxon>Fungi incertae sedis</taxon>
        <taxon>Zoopagomycota</taxon>
        <taxon>Kickxellomycotina</taxon>
        <taxon>Kickxellomycetes</taxon>
        <taxon>Kickxellales</taxon>
        <taxon>Kickxellaceae</taxon>
        <taxon>Linderina</taxon>
    </lineage>
</organism>
<dbReference type="InterPro" id="IPR002347">
    <property type="entry name" value="SDR_fam"/>
</dbReference>
<dbReference type="Gene3D" id="3.40.50.720">
    <property type="entry name" value="NAD(P)-binding Rossmann-like Domain"/>
    <property type="match status" value="1"/>
</dbReference>
<gene>
    <name evidence="4" type="ORF">DL89DRAFT_4694</name>
</gene>
<dbReference type="GO" id="GO:0016491">
    <property type="term" value="F:oxidoreductase activity"/>
    <property type="evidence" value="ECO:0007669"/>
    <property type="project" value="UniProtKB-KW"/>
</dbReference>
<name>A0A1Y1WKD2_9FUNG</name>